<protein>
    <recommendedName>
        <fullName evidence="2">Glycan binding protein Y3-like domain-containing protein</fullName>
    </recommendedName>
</protein>
<feature type="chain" id="PRO_5041335807" description="Glycan binding protein Y3-like domain-containing protein" evidence="1">
    <location>
        <begin position="21"/>
        <end position="124"/>
    </location>
</feature>
<evidence type="ECO:0000313" key="4">
    <source>
        <dbReference type="Proteomes" id="UP001172101"/>
    </source>
</evidence>
<dbReference type="RefSeq" id="XP_060290704.1">
    <property type="nucleotide sequence ID" value="XM_060446235.1"/>
</dbReference>
<sequence>MKTATIASVLAFGFTATVNADCFSGGNLWGDIAVAVGKASDACNKIGSVTFAPGETKRVCENAADGKTKFEFLVQNIASTTQTLQTNNCNEGLGREIRGCKNGGDSNDGTFRFVGDPNDGSCPL</sequence>
<gene>
    <name evidence="3" type="ORF">B0T26DRAFT_757340</name>
</gene>
<dbReference type="AlphaFoldDB" id="A0AA39ZUM4"/>
<organism evidence="3 4">
    <name type="scientific">Lasiosphaeria miniovina</name>
    <dbReference type="NCBI Taxonomy" id="1954250"/>
    <lineage>
        <taxon>Eukaryota</taxon>
        <taxon>Fungi</taxon>
        <taxon>Dikarya</taxon>
        <taxon>Ascomycota</taxon>
        <taxon>Pezizomycotina</taxon>
        <taxon>Sordariomycetes</taxon>
        <taxon>Sordariomycetidae</taxon>
        <taxon>Sordariales</taxon>
        <taxon>Lasiosphaeriaceae</taxon>
        <taxon>Lasiosphaeria</taxon>
    </lineage>
</organism>
<proteinExistence type="predicted"/>
<reference evidence="3" key="1">
    <citation type="submission" date="2023-06" db="EMBL/GenBank/DDBJ databases">
        <title>Genome-scale phylogeny and comparative genomics of the fungal order Sordariales.</title>
        <authorList>
            <consortium name="Lawrence Berkeley National Laboratory"/>
            <person name="Hensen N."/>
            <person name="Bonometti L."/>
            <person name="Westerberg I."/>
            <person name="Brannstrom I.O."/>
            <person name="Guillou S."/>
            <person name="Cros-Aarteil S."/>
            <person name="Calhoun S."/>
            <person name="Haridas S."/>
            <person name="Kuo A."/>
            <person name="Mondo S."/>
            <person name="Pangilinan J."/>
            <person name="Riley R."/>
            <person name="LaButti K."/>
            <person name="Andreopoulos B."/>
            <person name="Lipzen A."/>
            <person name="Chen C."/>
            <person name="Yanf M."/>
            <person name="Daum C."/>
            <person name="Ng V."/>
            <person name="Clum A."/>
            <person name="Steindorff A."/>
            <person name="Ohm R."/>
            <person name="Martin F."/>
            <person name="Silar P."/>
            <person name="Natvig D."/>
            <person name="Lalanne C."/>
            <person name="Gautier V."/>
            <person name="Ament-velasquez S.L."/>
            <person name="Kruys A."/>
            <person name="Hutchinson M.I."/>
            <person name="Powell A.J."/>
            <person name="Barry K."/>
            <person name="Miller A.N."/>
            <person name="Grigoriev I.V."/>
            <person name="Debuchy R."/>
            <person name="Gladieux P."/>
            <person name="Thoren M.H."/>
            <person name="Johannesson H."/>
        </authorList>
    </citation>
    <scope>NUCLEOTIDE SEQUENCE</scope>
    <source>
        <strain evidence="3">SMH2392-1A</strain>
    </source>
</reference>
<dbReference type="Pfam" id="PF22803">
    <property type="entry name" value="GBD_Y3"/>
    <property type="match status" value="1"/>
</dbReference>
<evidence type="ECO:0000259" key="2">
    <source>
        <dbReference type="Pfam" id="PF22803"/>
    </source>
</evidence>
<comment type="caution">
    <text evidence="3">The sequence shown here is derived from an EMBL/GenBank/DDBJ whole genome shotgun (WGS) entry which is preliminary data.</text>
</comment>
<feature type="signal peptide" evidence="1">
    <location>
        <begin position="1"/>
        <end position="20"/>
    </location>
</feature>
<evidence type="ECO:0000256" key="1">
    <source>
        <dbReference type="SAM" id="SignalP"/>
    </source>
</evidence>
<accession>A0AA39ZUM4</accession>
<dbReference type="InterPro" id="IPR054443">
    <property type="entry name" value="Y3-like_dom"/>
</dbReference>
<dbReference type="GeneID" id="85329505"/>
<feature type="domain" description="Glycan binding protein Y3-like" evidence="2">
    <location>
        <begin position="41"/>
        <end position="122"/>
    </location>
</feature>
<dbReference type="Proteomes" id="UP001172101">
    <property type="component" value="Unassembled WGS sequence"/>
</dbReference>
<dbReference type="EMBL" id="JAUIRO010000008">
    <property type="protein sequence ID" value="KAK0703845.1"/>
    <property type="molecule type" value="Genomic_DNA"/>
</dbReference>
<name>A0AA39ZUM4_9PEZI</name>
<evidence type="ECO:0000313" key="3">
    <source>
        <dbReference type="EMBL" id="KAK0703845.1"/>
    </source>
</evidence>
<keyword evidence="4" id="KW-1185">Reference proteome</keyword>
<keyword evidence="1" id="KW-0732">Signal</keyword>